<dbReference type="Proteomes" id="UP001055879">
    <property type="component" value="Linkage Group LG10"/>
</dbReference>
<gene>
    <name evidence="1" type="ORF">L6452_30925</name>
</gene>
<evidence type="ECO:0000313" key="1">
    <source>
        <dbReference type="EMBL" id="KAI3697828.1"/>
    </source>
</evidence>
<proteinExistence type="predicted"/>
<sequence length="304" mass="35910">MMERPKMSSRKRQTDSVYSYTEKIKNLEDANAELQKNISDLEQKMVKDRDDFESEKKTFVNKFSEFSRKSFEEKKMVELKCSKLSQQVADFEKVIIMERDMFEKEKKTIEQKNVGIFKEIFGHRKNAKNGFEEERQNFESEIKKLTEKLSELSTSALKEQKTKSEFKEKIDLLVKERDNYSSKIKELEDIVSKVVVTEHTTPESKIHTPRNNSADFKKTASSSHQRTVSSKRSVYSFDQIRTTNIFFDRNVDGSGRQSRRRRYNEEKLVWKVKPVDDEKSGEKKDEKSGEKKDYLLERSIDQVV</sequence>
<evidence type="ECO:0000313" key="2">
    <source>
        <dbReference type="Proteomes" id="UP001055879"/>
    </source>
</evidence>
<dbReference type="EMBL" id="CM042056">
    <property type="protein sequence ID" value="KAI3697828.1"/>
    <property type="molecule type" value="Genomic_DNA"/>
</dbReference>
<reference evidence="1 2" key="2">
    <citation type="journal article" date="2022" name="Mol. Ecol. Resour.">
        <title>The genomes of chicory, endive, great burdock and yacon provide insights into Asteraceae paleo-polyploidization history and plant inulin production.</title>
        <authorList>
            <person name="Fan W."/>
            <person name="Wang S."/>
            <person name="Wang H."/>
            <person name="Wang A."/>
            <person name="Jiang F."/>
            <person name="Liu H."/>
            <person name="Zhao H."/>
            <person name="Xu D."/>
            <person name="Zhang Y."/>
        </authorList>
    </citation>
    <scope>NUCLEOTIDE SEQUENCE [LARGE SCALE GENOMIC DNA]</scope>
    <source>
        <strain evidence="2">cv. Niubang</strain>
    </source>
</reference>
<name>A0ACB8ZJN1_ARCLA</name>
<protein>
    <submittedName>
        <fullName evidence="1">Uncharacterized protein</fullName>
    </submittedName>
</protein>
<reference evidence="2" key="1">
    <citation type="journal article" date="2022" name="Mol. Ecol. Resour.">
        <title>The genomes of chicory, endive, great burdock and yacon provide insights into Asteraceae palaeo-polyploidization history and plant inulin production.</title>
        <authorList>
            <person name="Fan W."/>
            <person name="Wang S."/>
            <person name="Wang H."/>
            <person name="Wang A."/>
            <person name="Jiang F."/>
            <person name="Liu H."/>
            <person name="Zhao H."/>
            <person name="Xu D."/>
            <person name="Zhang Y."/>
        </authorList>
    </citation>
    <scope>NUCLEOTIDE SEQUENCE [LARGE SCALE GENOMIC DNA]</scope>
    <source>
        <strain evidence="2">cv. Niubang</strain>
    </source>
</reference>
<accession>A0ACB8ZJN1</accession>
<organism evidence="1 2">
    <name type="scientific">Arctium lappa</name>
    <name type="common">Greater burdock</name>
    <name type="synonym">Lappa major</name>
    <dbReference type="NCBI Taxonomy" id="4217"/>
    <lineage>
        <taxon>Eukaryota</taxon>
        <taxon>Viridiplantae</taxon>
        <taxon>Streptophyta</taxon>
        <taxon>Embryophyta</taxon>
        <taxon>Tracheophyta</taxon>
        <taxon>Spermatophyta</taxon>
        <taxon>Magnoliopsida</taxon>
        <taxon>eudicotyledons</taxon>
        <taxon>Gunneridae</taxon>
        <taxon>Pentapetalae</taxon>
        <taxon>asterids</taxon>
        <taxon>campanulids</taxon>
        <taxon>Asterales</taxon>
        <taxon>Asteraceae</taxon>
        <taxon>Carduoideae</taxon>
        <taxon>Cardueae</taxon>
        <taxon>Arctiinae</taxon>
        <taxon>Arctium</taxon>
    </lineage>
</organism>
<keyword evidence="2" id="KW-1185">Reference proteome</keyword>
<comment type="caution">
    <text evidence="1">The sequence shown here is derived from an EMBL/GenBank/DDBJ whole genome shotgun (WGS) entry which is preliminary data.</text>
</comment>